<proteinExistence type="predicted"/>
<accession>A0AAV4QXM5</accession>
<protein>
    <submittedName>
        <fullName evidence="4">DDE_Tnp_IS1595 domain-containing protein</fullName>
    </submittedName>
</protein>
<feature type="region of interest" description="Disordered" evidence="1">
    <location>
        <begin position="1"/>
        <end position="23"/>
    </location>
</feature>
<keyword evidence="2" id="KW-1133">Transmembrane helix</keyword>
<evidence type="ECO:0000256" key="1">
    <source>
        <dbReference type="SAM" id="MobiDB-lite"/>
    </source>
</evidence>
<feature type="non-terminal residue" evidence="4">
    <location>
        <position position="304"/>
    </location>
</feature>
<dbReference type="InterPro" id="IPR024445">
    <property type="entry name" value="Tnp_ISXO2-like"/>
</dbReference>
<dbReference type="Pfam" id="PF12762">
    <property type="entry name" value="DDE_Tnp_IS1595"/>
    <property type="match status" value="1"/>
</dbReference>
<evidence type="ECO:0000259" key="3">
    <source>
        <dbReference type="Pfam" id="PF12762"/>
    </source>
</evidence>
<name>A0AAV4QXM5_9ARAC</name>
<comment type="caution">
    <text evidence="4">The sequence shown here is derived from an EMBL/GenBank/DDBJ whole genome shotgun (WGS) entry which is preliminary data.</text>
</comment>
<keyword evidence="2" id="KW-0472">Membrane</keyword>
<dbReference type="AlphaFoldDB" id="A0AAV4QXM5"/>
<organism evidence="4 5">
    <name type="scientific">Caerostris darwini</name>
    <dbReference type="NCBI Taxonomy" id="1538125"/>
    <lineage>
        <taxon>Eukaryota</taxon>
        <taxon>Metazoa</taxon>
        <taxon>Ecdysozoa</taxon>
        <taxon>Arthropoda</taxon>
        <taxon>Chelicerata</taxon>
        <taxon>Arachnida</taxon>
        <taxon>Araneae</taxon>
        <taxon>Araneomorphae</taxon>
        <taxon>Entelegynae</taxon>
        <taxon>Araneoidea</taxon>
        <taxon>Araneidae</taxon>
        <taxon>Caerostris</taxon>
    </lineage>
</organism>
<dbReference type="Proteomes" id="UP001054837">
    <property type="component" value="Unassembled WGS sequence"/>
</dbReference>
<evidence type="ECO:0000313" key="4">
    <source>
        <dbReference type="EMBL" id="GIY13074.1"/>
    </source>
</evidence>
<feature type="transmembrane region" description="Helical" evidence="2">
    <location>
        <begin position="82"/>
        <end position="100"/>
    </location>
</feature>
<feature type="domain" description="ISXO2-like transposase" evidence="3">
    <location>
        <begin position="113"/>
        <end position="244"/>
    </location>
</feature>
<keyword evidence="2" id="KW-0812">Transmembrane</keyword>
<keyword evidence="5" id="KW-1185">Reference proteome</keyword>
<evidence type="ECO:0000256" key="2">
    <source>
        <dbReference type="SAM" id="Phobius"/>
    </source>
</evidence>
<dbReference type="EMBL" id="BPLQ01005167">
    <property type="protein sequence ID" value="GIY13074.1"/>
    <property type="molecule type" value="Genomic_DNA"/>
</dbReference>
<evidence type="ECO:0000313" key="5">
    <source>
        <dbReference type="Proteomes" id="UP001054837"/>
    </source>
</evidence>
<feature type="compositionally biased region" description="Basic and acidic residues" evidence="1">
    <location>
        <begin position="12"/>
        <end position="23"/>
    </location>
</feature>
<reference evidence="4 5" key="1">
    <citation type="submission" date="2021-06" db="EMBL/GenBank/DDBJ databases">
        <title>Caerostris darwini draft genome.</title>
        <authorList>
            <person name="Kono N."/>
            <person name="Arakawa K."/>
        </authorList>
    </citation>
    <scope>NUCLEOTIDE SEQUENCE [LARGE SCALE GENOMIC DNA]</scope>
</reference>
<sequence>MVARRTNFHRPRPQERGYEYRKGGMLPKKDPAPMCPKCEGQTKSSTDNSRKLGWVWRCMNRRKRACSGKVNPLSNTFFKKSLITFSDMFILLCLFVWKFPITKALTITNFYRAKREQKQMSSETINDYFAYFREVAEGRERGLFFLTKGKSKRELWPFIKHHCHPETSIICNDKAKQYVGVQNIFSNAVHKSTNHSIGEFVSPTDPLNTINALENENKHLKKAILSTRSPEHVNQYMALHFYRRTRMRNIPENEQIDLFMKDVSKVYAGYGNENMEMLEITVPDADSEGIGHLCGGVATQTSSE</sequence>
<gene>
    <name evidence="4" type="primary">AVEN_45348_1</name>
    <name evidence="4" type="ORF">CDAR_462791</name>
</gene>
<feature type="compositionally biased region" description="Basic residues" evidence="1">
    <location>
        <begin position="1"/>
        <end position="11"/>
    </location>
</feature>